<accession>A0ABR0LSN0</accession>
<name>A0ABR0LSN0_9PEZI</name>
<gene>
    <name evidence="1" type="ORF">LTR16_010988</name>
</gene>
<organism evidence="1 2">
    <name type="scientific">Cryomyces antarcticus</name>
    <dbReference type="NCBI Taxonomy" id="329879"/>
    <lineage>
        <taxon>Eukaryota</taxon>
        <taxon>Fungi</taxon>
        <taxon>Dikarya</taxon>
        <taxon>Ascomycota</taxon>
        <taxon>Pezizomycotina</taxon>
        <taxon>Dothideomycetes</taxon>
        <taxon>Dothideomycetes incertae sedis</taxon>
        <taxon>Cryomyces</taxon>
    </lineage>
</organism>
<dbReference type="EMBL" id="JAVRRA010011495">
    <property type="protein sequence ID" value="KAK5240191.1"/>
    <property type="molecule type" value="Genomic_DNA"/>
</dbReference>
<dbReference type="Proteomes" id="UP001357485">
    <property type="component" value="Unassembled WGS sequence"/>
</dbReference>
<feature type="non-terminal residue" evidence="1">
    <location>
        <position position="1"/>
    </location>
</feature>
<evidence type="ECO:0000313" key="1">
    <source>
        <dbReference type="EMBL" id="KAK5240191.1"/>
    </source>
</evidence>
<proteinExistence type="predicted"/>
<dbReference type="Gene3D" id="3.50.50.100">
    <property type="match status" value="1"/>
</dbReference>
<keyword evidence="2" id="KW-1185">Reference proteome</keyword>
<comment type="caution">
    <text evidence="1">The sequence shown here is derived from an EMBL/GenBank/DDBJ whole genome shotgun (WGS) entry which is preliminary data.</text>
</comment>
<sequence length="168" mass="18418">WRQRHPGATQQRRDYDCGHFDHRHGPYTGLFIPAGVPARQPQSIVVDDFPRVLGAGPRVYALGNIASTSMGGAVDINYMMAVAIANITFDLSDGRTGKAHEQRYLPFTKETQLVPVGRSKGVGAVFGWWMPSFFVWLIKGRTFTFPNALKTALGTVQEAVLALVSLTG</sequence>
<evidence type="ECO:0000313" key="2">
    <source>
        <dbReference type="Proteomes" id="UP001357485"/>
    </source>
</evidence>
<protein>
    <submittedName>
        <fullName evidence="1">Uncharacterized protein</fullName>
    </submittedName>
</protein>
<reference evidence="1 2" key="1">
    <citation type="submission" date="2023-08" db="EMBL/GenBank/DDBJ databases">
        <title>Black Yeasts Isolated from many extreme environments.</title>
        <authorList>
            <person name="Coleine C."/>
            <person name="Stajich J.E."/>
            <person name="Selbmann L."/>
        </authorList>
    </citation>
    <scope>NUCLEOTIDE SEQUENCE [LARGE SCALE GENOMIC DNA]</scope>
    <source>
        <strain evidence="1 2">CCFEE 536</strain>
    </source>
</reference>